<dbReference type="EMBL" id="NFII01000001">
    <property type="protein sequence ID" value="OUO02869.1"/>
    <property type="molecule type" value="Genomic_DNA"/>
</dbReference>
<keyword evidence="4" id="KW-0472">Membrane</keyword>
<comment type="caution">
    <text evidence="8">The sequence shown here is derived from an EMBL/GenBank/DDBJ whole genome shotgun (WGS) entry which is preliminary data.</text>
</comment>
<evidence type="ECO:0000313" key="8">
    <source>
        <dbReference type="EMBL" id="OUO02869.1"/>
    </source>
</evidence>
<dbReference type="Proteomes" id="UP000195386">
    <property type="component" value="Unassembled WGS sequence"/>
</dbReference>
<dbReference type="GO" id="GO:0009279">
    <property type="term" value="C:cell outer membrane"/>
    <property type="evidence" value="ECO:0007669"/>
    <property type="project" value="UniProtKB-SubCell"/>
</dbReference>
<evidence type="ECO:0000256" key="3">
    <source>
        <dbReference type="ARBA" id="ARBA00022729"/>
    </source>
</evidence>
<organism evidence="8 9">
    <name type="scientific">Bacteroides clarus</name>
    <dbReference type="NCBI Taxonomy" id="626929"/>
    <lineage>
        <taxon>Bacteria</taxon>
        <taxon>Pseudomonadati</taxon>
        <taxon>Bacteroidota</taxon>
        <taxon>Bacteroidia</taxon>
        <taxon>Bacteroidales</taxon>
        <taxon>Bacteroidaceae</taxon>
        <taxon>Bacteroides</taxon>
    </lineage>
</organism>
<accession>A0A1Y3Z2B8</accession>
<evidence type="ECO:0000259" key="6">
    <source>
        <dbReference type="Pfam" id="PF07980"/>
    </source>
</evidence>
<dbReference type="Pfam" id="PF14322">
    <property type="entry name" value="SusD-like_3"/>
    <property type="match status" value="1"/>
</dbReference>
<sequence length="600" mass="69128">MKKIIYYIALSVMCVLPFSCSDMLEEENRTEMEKKNYMNTAAEAEKVLLGIYSTLSTDNLYGQNLSILFNTGTDMEQVEGTTIEGPRIVPTNAFPATQQEVQATWASLYTAIHNANEFLERISLKLDTYTETDRKLGIIYMAEARTLRGLLYFELVRRYGNVVLMTSSLDSYKDPSTFVQAEPKTVYEFIEKDLKYAIDNLPYATDDTYRSSPSYRIAKGAALGLLAKVYATWAGWPLYDESKWEQAAKTAEILIMSGKHGLLQNYEQLWKNTCNGEWDPKESLIEFSFYSPTASASSDPVGRIGKWNGVKTTQIPGVRGRCSAMVRVIYTFLRDWREPEVEDYQDGKTTRYRYNSKALTDYRRDLSIANYQYTNDGSVLYVKGSATDEKIILDKDLNPNLSQKEKQNYTPAKWDIEKYMITGKVINDDKSNVNWYFLRYADVLLLYAEALNEWKGAPTANAYEAINMVRARGYGYPSSSAYKIKEGMDKEQFRETVRLERAYELAFEGQRRPDLVRWGIYYETIQNTQDQLSQWWTEARNSLGDKKDDLNESGELKIAKEPNYTVARYTLENKHELLPIPQRDMDLCSQFVQNPGWKVD</sequence>
<dbReference type="SUPFAM" id="SSF48452">
    <property type="entry name" value="TPR-like"/>
    <property type="match status" value="1"/>
</dbReference>
<feature type="domain" description="RagB/SusD" evidence="6">
    <location>
        <begin position="342"/>
        <end position="597"/>
    </location>
</feature>
<comment type="subcellular location">
    <subcellularLocation>
        <location evidence="1">Cell outer membrane</location>
    </subcellularLocation>
</comment>
<dbReference type="Gene3D" id="1.25.40.390">
    <property type="match status" value="1"/>
</dbReference>
<dbReference type="AlphaFoldDB" id="A0A1Y3Z2B8"/>
<name>A0A1Y3Z2B8_9BACE</name>
<feature type="domain" description="SusD-like N-terminal" evidence="7">
    <location>
        <begin position="39"/>
        <end position="230"/>
    </location>
</feature>
<evidence type="ECO:0000256" key="4">
    <source>
        <dbReference type="ARBA" id="ARBA00023136"/>
    </source>
</evidence>
<evidence type="ECO:0000313" key="9">
    <source>
        <dbReference type="Proteomes" id="UP000195386"/>
    </source>
</evidence>
<dbReference type="Pfam" id="PF07980">
    <property type="entry name" value="SusD_RagB"/>
    <property type="match status" value="1"/>
</dbReference>
<comment type="similarity">
    <text evidence="2">Belongs to the SusD family.</text>
</comment>
<proteinExistence type="inferred from homology"/>
<keyword evidence="5" id="KW-0998">Cell outer membrane</keyword>
<keyword evidence="3" id="KW-0732">Signal</keyword>
<evidence type="ECO:0000256" key="1">
    <source>
        <dbReference type="ARBA" id="ARBA00004442"/>
    </source>
</evidence>
<dbReference type="CDD" id="cd08977">
    <property type="entry name" value="SusD"/>
    <property type="match status" value="1"/>
</dbReference>
<evidence type="ECO:0000256" key="5">
    <source>
        <dbReference type="ARBA" id="ARBA00023237"/>
    </source>
</evidence>
<dbReference type="InterPro" id="IPR033985">
    <property type="entry name" value="SusD-like_N"/>
</dbReference>
<gene>
    <name evidence="8" type="ORF">B5F97_00120</name>
</gene>
<dbReference type="InterPro" id="IPR011990">
    <property type="entry name" value="TPR-like_helical_dom_sf"/>
</dbReference>
<reference evidence="9" key="1">
    <citation type="submission" date="2017-04" db="EMBL/GenBank/DDBJ databases">
        <title>Function of individual gut microbiota members based on whole genome sequencing of pure cultures obtained from chicken caecum.</title>
        <authorList>
            <person name="Medvecky M."/>
            <person name="Cejkova D."/>
            <person name="Polansky O."/>
            <person name="Karasova D."/>
            <person name="Kubasova T."/>
            <person name="Cizek A."/>
            <person name="Rychlik I."/>
        </authorList>
    </citation>
    <scope>NUCLEOTIDE SEQUENCE [LARGE SCALE GENOMIC DNA]</scope>
    <source>
        <strain evidence="9">An43</strain>
    </source>
</reference>
<evidence type="ECO:0000259" key="7">
    <source>
        <dbReference type="Pfam" id="PF14322"/>
    </source>
</evidence>
<evidence type="ECO:0000256" key="2">
    <source>
        <dbReference type="ARBA" id="ARBA00006275"/>
    </source>
</evidence>
<dbReference type="InterPro" id="IPR012944">
    <property type="entry name" value="SusD_RagB_dom"/>
</dbReference>
<protein>
    <submittedName>
        <fullName evidence="8">RagB/SusD family nutrient uptake outer membrane protein</fullName>
    </submittedName>
</protein>
<dbReference type="RefSeq" id="WP_087425060.1">
    <property type="nucleotide sequence ID" value="NZ_CABIZW010000002.1"/>
</dbReference>